<keyword evidence="3" id="KW-1185">Reference proteome</keyword>
<evidence type="ECO:0000313" key="3">
    <source>
        <dbReference type="Proteomes" id="UP000282002"/>
    </source>
</evidence>
<feature type="transmembrane region" description="Helical" evidence="1">
    <location>
        <begin position="203"/>
        <end position="228"/>
    </location>
</feature>
<keyword evidence="1" id="KW-1133">Transmembrane helix</keyword>
<keyword evidence="1" id="KW-0472">Membrane</keyword>
<dbReference type="GO" id="GO:0005886">
    <property type="term" value="C:plasma membrane"/>
    <property type="evidence" value="ECO:0007669"/>
    <property type="project" value="TreeGrafter"/>
</dbReference>
<keyword evidence="1" id="KW-0812">Transmembrane</keyword>
<feature type="transmembrane region" description="Helical" evidence="1">
    <location>
        <begin position="240"/>
        <end position="268"/>
    </location>
</feature>
<feature type="transmembrane region" description="Helical" evidence="1">
    <location>
        <begin position="349"/>
        <end position="375"/>
    </location>
</feature>
<dbReference type="AlphaFoldDB" id="A0A3S8UA43"/>
<evidence type="ECO:0000313" key="2">
    <source>
        <dbReference type="EMBL" id="AZL60325.1"/>
    </source>
</evidence>
<accession>A0A3S8UA43</accession>
<sequence length="385" mass="38251">MRISMISAALVASLVGFGSTVALVLSAAAALGATPAQTASWLLAVSLAKALGSALLSYGTRVPVVLAWSTPGAALLAATSGTSMAQAVAAFALAGVLVILTGAIKPLGRLVAMIPDGVAAAMLAGVLLPFCLKAALTAPAAPALILPMVAVFLLVRLANPALAVLAALGLGLALTFGTGAASLPDLTLPLPALTFIAPEVDLAVLLGLGVPIYLVTMASQNLPGFAVLRAAGYEPPVRPALLVTGALSAVTAFVGAHMVNMAAITAAICLGDDVHPDRTQRWKVGLAYAGFWVLLGLLAPLIITLLAALPPEVMVALVGLALLSPLMGALAGAFAVAEQRFAATVTLGVSASGVAAFGIGAAFWGLAAGLAVHGLERLRPLVKKA</sequence>
<name>A0A3S8UA43_9RHOB</name>
<dbReference type="Pfam" id="PF03594">
    <property type="entry name" value="BenE"/>
    <property type="match status" value="1"/>
</dbReference>
<feature type="transmembrane region" description="Helical" evidence="1">
    <location>
        <begin position="315"/>
        <end position="337"/>
    </location>
</feature>
<reference evidence="2 3" key="1">
    <citation type="submission" date="2018-12" db="EMBL/GenBank/DDBJ databases">
        <title>Complete genome sequencing of Tabrizicola sp. K13M18.</title>
        <authorList>
            <person name="Bae J.-W."/>
        </authorList>
    </citation>
    <scope>NUCLEOTIDE SEQUENCE [LARGE SCALE GENOMIC DNA]</scope>
    <source>
        <strain evidence="2 3">K13M18</strain>
    </source>
</reference>
<dbReference type="OrthoDB" id="9792424at2"/>
<feature type="transmembrane region" description="Helical" evidence="1">
    <location>
        <begin position="162"/>
        <end position="183"/>
    </location>
</feature>
<dbReference type="InterPro" id="IPR004711">
    <property type="entry name" value="Benzoate_Transporter"/>
</dbReference>
<feature type="transmembrane region" description="Helical" evidence="1">
    <location>
        <begin position="288"/>
        <end position="308"/>
    </location>
</feature>
<protein>
    <submittedName>
        <fullName evidence="2">Benzoate transporter BenE</fullName>
    </submittedName>
</protein>
<feature type="transmembrane region" description="Helical" evidence="1">
    <location>
        <begin position="136"/>
        <end position="155"/>
    </location>
</feature>
<feature type="transmembrane region" description="Helical" evidence="1">
    <location>
        <begin position="84"/>
        <end position="103"/>
    </location>
</feature>
<feature type="transmembrane region" description="Helical" evidence="1">
    <location>
        <begin position="110"/>
        <end position="130"/>
    </location>
</feature>
<dbReference type="KEGG" id="taw:EI545_16740"/>
<dbReference type="PANTHER" id="PTHR30199">
    <property type="entry name" value="MFS FAMILY TRANSPORTER, PREDICTED SUBSTRATE BENZOATE"/>
    <property type="match status" value="1"/>
</dbReference>
<dbReference type="Proteomes" id="UP000282002">
    <property type="component" value="Chromosome"/>
</dbReference>
<dbReference type="PANTHER" id="PTHR30199:SF0">
    <property type="entry name" value="INNER MEMBRANE PROTEIN YDCO"/>
    <property type="match status" value="1"/>
</dbReference>
<proteinExistence type="predicted"/>
<dbReference type="GO" id="GO:0042925">
    <property type="term" value="F:benzoate transmembrane transporter activity"/>
    <property type="evidence" value="ECO:0007669"/>
    <property type="project" value="InterPro"/>
</dbReference>
<dbReference type="RefSeq" id="WP_125326517.1">
    <property type="nucleotide sequence ID" value="NZ_CP034328.1"/>
</dbReference>
<gene>
    <name evidence="2" type="primary">benE</name>
    <name evidence="2" type="ORF">EI545_16740</name>
</gene>
<dbReference type="NCBIfam" id="TIGR00843">
    <property type="entry name" value="benE"/>
    <property type="match status" value="1"/>
</dbReference>
<organism evidence="2 3">
    <name type="scientific">Tabrizicola piscis</name>
    <dbReference type="NCBI Taxonomy" id="2494374"/>
    <lineage>
        <taxon>Bacteria</taxon>
        <taxon>Pseudomonadati</taxon>
        <taxon>Pseudomonadota</taxon>
        <taxon>Alphaproteobacteria</taxon>
        <taxon>Rhodobacterales</taxon>
        <taxon>Paracoccaceae</taxon>
        <taxon>Tabrizicola</taxon>
    </lineage>
</organism>
<evidence type="ECO:0000256" key="1">
    <source>
        <dbReference type="SAM" id="Phobius"/>
    </source>
</evidence>
<dbReference type="EMBL" id="CP034328">
    <property type="protein sequence ID" value="AZL60325.1"/>
    <property type="molecule type" value="Genomic_DNA"/>
</dbReference>